<dbReference type="AlphaFoldDB" id="Q07827"/>
<evidence type="ECO:0000313" key="2">
    <source>
        <dbReference type="EMBL" id="CAA80507.1"/>
    </source>
</evidence>
<name>Q07827_CORGT</name>
<accession>Q07827</accession>
<evidence type="ECO:0000256" key="1">
    <source>
        <dbReference type="SAM" id="MobiDB-lite"/>
    </source>
</evidence>
<geneLocation type="plasmid" evidence="2">
    <name>pSR1</name>
</geneLocation>
<dbReference type="EMBL" id="Z22927">
    <property type="protein sequence ID" value="CAA80507.1"/>
    <property type="molecule type" value="Genomic_DNA"/>
</dbReference>
<proteinExistence type="predicted"/>
<keyword evidence="2" id="KW-0614">Plasmid</keyword>
<feature type="region of interest" description="Disordered" evidence="1">
    <location>
        <begin position="189"/>
        <end position="225"/>
    </location>
</feature>
<reference evidence="2" key="2">
    <citation type="submission" date="1993-06" db="EMBL/GenBank/DDBJ databases">
        <authorList>
            <person name="John Archer A.C."/>
        </authorList>
    </citation>
    <scope>NUCLEOTIDE SEQUENCE</scope>
    <source>
        <plasmid evidence="2">pSR1</plasmid>
    </source>
</reference>
<reference evidence="2" key="1">
    <citation type="journal article" date="1993" name="J. Gen. Microbiol.">
        <title>The DNA sequence and minimal replicon of the Corynebacterium glutamicum plasmid pSR1: evidence of a common ancestry with plasmids from C. diphtheriae.</title>
        <authorList>
            <person name="Archer J.A."/>
            <person name="Sinskey A.J."/>
        </authorList>
    </citation>
    <scope>NUCLEOTIDE SEQUENCE [LARGE SCALE GENOMIC DNA]</scope>
    <source>
        <plasmid evidence="2">pSR1</plasmid>
    </source>
</reference>
<protein>
    <submittedName>
        <fullName evidence="2">Uncharacterized protein</fullName>
    </submittedName>
</protein>
<feature type="compositionally biased region" description="Basic and acidic residues" evidence="1">
    <location>
        <begin position="202"/>
        <end position="214"/>
    </location>
</feature>
<organism evidence="2">
    <name type="scientific">Corynebacterium glutamicum</name>
    <name type="common">Brevibacterium saccharolyticum</name>
    <dbReference type="NCBI Taxonomy" id="1718"/>
    <lineage>
        <taxon>Bacteria</taxon>
        <taxon>Bacillati</taxon>
        <taxon>Actinomycetota</taxon>
        <taxon>Actinomycetes</taxon>
        <taxon>Mycobacteriales</taxon>
        <taxon>Corynebacteriaceae</taxon>
        <taxon>Corynebacterium</taxon>
    </lineage>
</organism>
<sequence>MDLSDVALESDALDAAVDLKTVIGFFRALDTTDAPASRDWASAASDLETLVADLEELADELRARPAPGGRTVVEDAISCAYCGGLIPPRPDPRGRRAKYCSDACRAAASRERANKRHAEELEAARSQMALEVRPPSEILAMVVTELEAAARIIAIVAVPAGMTNIVNAAFRVPWPPRTCQRRHHLHRIGSSVARRKSAQAARSDKLHEYLKNVERPVSGNSQGVG</sequence>
<feature type="non-terminal residue" evidence="2">
    <location>
        <position position="225"/>
    </location>
</feature>
<dbReference type="RefSeq" id="WP_010889988.1">
    <property type="nucleotide sequence ID" value="NC_001456.1"/>
</dbReference>